<evidence type="ECO:0000313" key="1">
    <source>
        <dbReference type="EMBL" id="KAF5808488.1"/>
    </source>
</evidence>
<dbReference type="EMBL" id="CM007893">
    <property type="protein sequence ID" value="OTG27425.1"/>
    <property type="molecule type" value="Genomic_DNA"/>
</dbReference>
<protein>
    <submittedName>
        <fullName evidence="2">Uncharacterized protein</fullName>
    </submittedName>
</protein>
<organism evidence="2 3">
    <name type="scientific">Helianthus annuus</name>
    <name type="common">Common sunflower</name>
    <dbReference type="NCBI Taxonomy" id="4232"/>
    <lineage>
        <taxon>Eukaryota</taxon>
        <taxon>Viridiplantae</taxon>
        <taxon>Streptophyta</taxon>
        <taxon>Embryophyta</taxon>
        <taxon>Tracheophyta</taxon>
        <taxon>Spermatophyta</taxon>
        <taxon>Magnoliopsida</taxon>
        <taxon>eudicotyledons</taxon>
        <taxon>Gunneridae</taxon>
        <taxon>Pentapetalae</taxon>
        <taxon>asterids</taxon>
        <taxon>campanulids</taxon>
        <taxon>Asterales</taxon>
        <taxon>Asteraceae</taxon>
        <taxon>Asteroideae</taxon>
        <taxon>Heliantheae alliance</taxon>
        <taxon>Heliantheae</taxon>
        <taxon>Helianthus</taxon>
    </lineage>
</organism>
<name>A0A251UVN2_HELAN</name>
<sequence length="54" mass="6230">MVKQPEIGGTASSLMMMRMIVAPVTGELNRRRKVRKNWWISKWIPVNLSGESCR</sequence>
<reference evidence="2" key="2">
    <citation type="submission" date="2017-02" db="EMBL/GenBank/DDBJ databases">
        <title>Sunflower complete genome.</title>
        <authorList>
            <person name="Langlade N."/>
            <person name="Munos S."/>
        </authorList>
    </citation>
    <scope>NUCLEOTIDE SEQUENCE [LARGE SCALE GENOMIC DNA]</scope>
    <source>
        <tissue evidence="2">Leaves</tissue>
    </source>
</reference>
<accession>A0A251UVN2</accession>
<proteinExistence type="predicted"/>
<dbReference type="Gramene" id="mRNA:HanXRQr2_Chr04g0145961">
    <property type="protein sequence ID" value="mRNA:HanXRQr2_Chr04g0145961"/>
    <property type="gene ID" value="HanXRQr2_Chr04g0145961"/>
</dbReference>
<reference evidence="1" key="3">
    <citation type="submission" date="2020-06" db="EMBL/GenBank/DDBJ databases">
        <title>Helianthus annuus Genome sequencing and assembly Release 2.</title>
        <authorList>
            <person name="Gouzy J."/>
            <person name="Langlade N."/>
            <person name="Munos S."/>
        </authorList>
    </citation>
    <scope>NUCLEOTIDE SEQUENCE</scope>
    <source>
        <tissue evidence="1">Leaves</tissue>
    </source>
</reference>
<dbReference type="Proteomes" id="UP000215914">
    <property type="component" value="Chromosome 4"/>
</dbReference>
<dbReference type="AlphaFoldDB" id="A0A251UVN2"/>
<dbReference type="InParanoid" id="A0A251UVN2"/>
<evidence type="ECO:0000313" key="3">
    <source>
        <dbReference type="Proteomes" id="UP000215914"/>
    </source>
</evidence>
<gene>
    <name evidence="2" type="ORF">HannXRQ_Chr04g0099911</name>
    <name evidence="1" type="ORF">HanXRQr2_Chr04g0145961</name>
</gene>
<dbReference type="EMBL" id="MNCJ02000319">
    <property type="protein sequence ID" value="KAF5808488.1"/>
    <property type="molecule type" value="Genomic_DNA"/>
</dbReference>
<reference evidence="1 3" key="1">
    <citation type="journal article" date="2017" name="Nature">
        <title>The sunflower genome provides insights into oil metabolism, flowering and Asterid evolution.</title>
        <authorList>
            <person name="Badouin H."/>
            <person name="Gouzy J."/>
            <person name="Grassa C.J."/>
            <person name="Murat F."/>
            <person name="Staton S.E."/>
            <person name="Cottret L."/>
            <person name="Lelandais-Briere C."/>
            <person name="Owens G.L."/>
            <person name="Carrere S."/>
            <person name="Mayjonade B."/>
            <person name="Legrand L."/>
            <person name="Gill N."/>
            <person name="Kane N.C."/>
            <person name="Bowers J.E."/>
            <person name="Hubner S."/>
            <person name="Bellec A."/>
            <person name="Berard A."/>
            <person name="Berges H."/>
            <person name="Blanchet N."/>
            <person name="Boniface M.C."/>
            <person name="Brunel D."/>
            <person name="Catrice O."/>
            <person name="Chaidir N."/>
            <person name="Claudel C."/>
            <person name="Donnadieu C."/>
            <person name="Faraut T."/>
            <person name="Fievet G."/>
            <person name="Helmstetter N."/>
            <person name="King M."/>
            <person name="Knapp S.J."/>
            <person name="Lai Z."/>
            <person name="Le Paslier M.C."/>
            <person name="Lippi Y."/>
            <person name="Lorenzon L."/>
            <person name="Mandel J.R."/>
            <person name="Marage G."/>
            <person name="Marchand G."/>
            <person name="Marquand E."/>
            <person name="Bret-Mestries E."/>
            <person name="Morien E."/>
            <person name="Nambeesan S."/>
            <person name="Nguyen T."/>
            <person name="Pegot-Espagnet P."/>
            <person name="Pouilly N."/>
            <person name="Raftis F."/>
            <person name="Sallet E."/>
            <person name="Schiex T."/>
            <person name="Thomas J."/>
            <person name="Vandecasteele C."/>
            <person name="Vares D."/>
            <person name="Vear F."/>
            <person name="Vautrin S."/>
            <person name="Crespi M."/>
            <person name="Mangin B."/>
            <person name="Burke J.M."/>
            <person name="Salse J."/>
            <person name="Munos S."/>
            <person name="Vincourt P."/>
            <person name="Rieseberg L.H."/>
            <person name="Langlade N.B."/>
        </authorList>
    </citation>
    <scope>NUCLEOTIDE SEQUENCE [LARGE SCALE GENOMIC DNA]</scope>
    <source>
        <strain evidence="3">cv. SF193</strain>
        <tissue evidence="1">Leaves</tissue>
    </source>
</reference>
<evidence type="ECO:0000313" key="2">
    <source>
        <dbReference type="EMBL" id="OTG27425.1"/>
    </source>
</evidence>
<keyword evidence="3" id="KW-1185">Reference proteome</keyword>